<organism evidence="2 3">
    <name type="scientific">Cohnella xylanilytica</name>
    <dbReference type="NCBI Taxonomy" id="557555"/>
    <lineage>
        <taxon>Bacteria</taxon>
        <taxon>Bacillati</taxon>
        <taxon>Bacillota</taxon>
        <taxon>Bacilli</taxon>
        <taxon>Bacillales</taxon>
        <taxon>Paenibacillaceae</taxon>
        <taxon>Cohnella</taxon>
    </lineage>
</organism>
<feature type="transmembrane region" description="Helical" evidence="1">
    <location>
        <begin position="129"/>
        <end position="155"/>
    </location>
</feature>
<sequence>MFTREALRLNWRSVRPYLVFAVILFFASVVVGGASQGPVEWLDQVLRNVQTISRQAASSDNPEQALFTAILFNNVRSSLTAMYMGIMAGIMPIVTLVVNGMMLGYMFGNIADAGHNVWPLIAKGILPHGVLEIPAFLLACAYGVRLGFSVVRGIFGSLIGRTQPWARFVLALKDTVPGAILIAALLLIAAGIESTVTYWLMT</sequence>
<keyword evidence="3" id="KW-1185">Reference proteome</keyword>
<keyword evidence="1" id="KW-0812">Transmembrane</keyword>
<dbReference type="AlphaFoldDB" id="A0A841U7I8"/>
<accession>A0A841U7I8</accession>
<dbReference type="EMBL" id="JACJVR010000082">
    <property type="protein sequence ID" value="MBB6693940.1"/>
    <property type="molecule type" value="Genomic_DNA"/>
</dbReference>
<dbReference type="PANTHER" id="PTHR35337:SF1">
    <property type="entry name" value="SLR1478 PROTEIN"/>
    <property type="match status" value="1"/>
</dbReference>
<dbReference type="Pfam" id="PF01944">
    <property type="entry name" value="SpoIIM"/>
    <property type="match status" value="1"/>
</dbReference>
<name>A0A841U7I8_9BACL</name>
<dbReference type="RefSeq" id="WP_185137923.1">
    <property type="nucleotide sequence ID" value="NZ_JACJVR010000082.1"/>
</dbReference>
<keyword evidence="1" id="KW-0472">Membrane</keyword>
<reference evidence="2 3" key="1">
    <citation type="submission" date="2020-08" db="EMBL/GenBank/DDBJ databases">
        <title>Cohnella phylogeny.</title>
        <authorList>
            <person name="Dunlap C."/>
        </authorList>
    </citation>
    <scope>NUCLEOTIDE SEQUENCE [LARGE SCALE GENOMIC DNA]</scope>
    <source>
        <strain evidence="2 3">DSM 25239</strain>
    </source>
</reference>
<dbReference type="PANTHER" id="PTHR35337">
    <property type="entry name" value="SLR1478 PROTEIN"/>
    <property type="match status" value="1"/>
</dbReference>
<evidence type="ECO:0000256" key="1">
    <source>
        <dbReference type="SAM" id="Phobius"/>
    </source>
</evidence>
<protein>
    <submittedName>
        <fullName evidence="2">Stage II sporulation protein M</fullName>
    </submittedName>
</protein>
<proteinExistence type="predicted"/>
<keyword evidence="1" id="KW-1133">Transmembrane helix</keyword>
<comment type="caution">
    <text evidence="2">The sequence shown here is derived from an EMBL/GenBank/DDBJ whole genome shotgun (WGS) entry which is preliminary data.</text>
</comment>
<dbReference type="Proteomes" id="UP000553776">
    <property type="component" value="Unassembled WGS sequence"/>
</dbReference>
<evidence type="ECO:0000313" key="2">
    <source>
        <dbReference type="EMBL" id="MBB6693940.1"/>
    </source>
</evidence>
<evidence type="ECO:0000313" key="3">
    <source>
        <dbReference type="Proteomes" id="UP000553776"/>
    </source>
</evidence>
<dbReference type="InterPro" id="IPR002798">
    <property type="entry name" value="SpoIIM-like"/>
</dbReference>
<feature type="transmembrane region" description="Helical" evidence="1">
    <location>
        <begin position="81"/>
        <end position="108"/>
    </location>
</feature>
<feature type="transmembrane region" description="Helical" evidence="1">
    <location>
        <begin position="175"/>
        <end position="201"/>
    </location>
</feature>
<gene>
    <name evidence="2" type="ORF">H7B90_21305</name>
</gene>